<keyword evidence="1" id="KW-0732">Signal</keyword>
<sequence length="184" mass="21114">MISKQLVAFCLFFTTFFALTPLQAQTKVAQGTDCTGDCHLVGKFDRRVLESNETYASWFLKNYNDYQIDATILDTLQALSKNNITFKIIMGTWCSDSQRDVPRFSKILDTLQISSEAITYYALDTNKQSAEKIEETYNVRFVPTFIILENGVERNRIVEMSIQTLEADLLNILTSNTYKHVYAE</sequence>
<evidence type="ECO:0000313" key="2">
    <source>
        <dbReference type="EMBL" id="MFD2550806.1"/>
    </source>
</evidence>
<dbReference type="CDD" id="cd02947">
    <property type="entry name" value="TRX_family"/>
    <property type="match status" value="1"/>
</dbReference>
<reference evidence="3" key="1">
    <citation type="journal article" date="2019" name="Int. J. Syst. Evol. Microbiol.">
        <title>The Global Catalogue of Microorganisms (GCM) 10K type strain sequencing project: providing services to taxonomists for standard genome sequencing and annotation.</title>
        <authorList>
            <consortium name="The Broad Institute Genomics Platform"/>
            <consortium name="The Broad Institute Genome Sequencing Center for Infectious Disease"/>
            <person name="Wu L."/>
            <person name="Ma J."/>
        </authorList>
    </citation>
    <scope>NUCLEOTIDE SEQUENCE [LARGE SCALE GENOMIC DNA]</scope>
    <source>
        <strain evidence="3">KCTC 42587</strain>
    </source>
</reference>
<dbReference type="Gene3D" id="3.40.30.10">
    <property type="entry name" value="Glutaredoxin"/>
    <property type="match status" value="1"/>
</dbReference>
<dbReference type="Proteomes" id="UP001597472">
    <property type="component" value="Unassembled WGS sequence"/>
</dbReference>
<proteinExistence type="predicted"/>
<keyword evidence="3" id="KW-1185">Reference proteome</keyword>
<comment type="caution">
    <text evidence="2">The sequence shown here is derived from an EMBL/GenBank/DDBJ whole genome shotgun (WGS) entry which is preliminary data.</text>
</comment>
<protein>
    <submittedName>
        <fullName evidence="2">Thioredoxin family protein</fullName>
    </submittedName>
</protein>
<feature type="chain" id="PRO_5046401366" evidence="1">
    <location>
        <begin position="25"/>
        <end position="184"/>
    </location>
</feature>
<dbReference type="RefSeq" id="WP_376891700.1">
    <property type="nucleotide sequence ID" value="NZ_JBHULS010000001.1"/>
</dbReference>
<dbReference type="Pfam" id="PF14595">
    <property type="entry name" value="Thioredoxin_9"/>
    <property type="match status" value="1"/>
</dbReference>
<dbReference type="SUPFAM" id="SSF52833">
    <property type="entry name" value="Thioredoxin-like"/>
    <property type="match status" value="1"/>
</dbReference>
<feature type="signal peptide" evidence="1">
    <location>
        <begin position="1"/>
        <end position="24"/>
    </location>
</feature>
<evidence type="ECO:0000313" key="3">
    <source>
        <dbReference type="Proteomes" id="UP001597472"/>
    </source>
</evidence>
<organism evidence="2 3">
    <name type="scientific">Bizionia sediminis</name>
    <dbReference type="NCBI Taxonomy" id="1737064"/>
    <lineage>
        <taxon>Bacteria</taxon>
        <taxon>Pseudomonadati</taxon>
        <taxon>Bacteroidota</taxon>
        <taxon>Flavobacteriia</taxon>
        <taxon>Flavobacteriales</taxon>
        <taxon>Flavobacteriaceae</taxon>
        <taxon>Bizionia</taxon>
    </lineage>
</organism>
<accession>A0ABW5KSU6</accession>
<evidence type="ECO:0000256" key="1">
    <source>
        <dbReference type="SAM" id="SignalP"/>
    </source>
</evidence>
<dbReference type="InterPro" id="IPR036249">
    <property type="entry name" value="Thioredoxin-like_sf"/>
</dbReference>
<name>A0ABW5KSU6_9FLAO</name>
<dbReference type="EMBL" id="JBHULS010000001">
    <property type="protein sequence ID" value="MFD2550806.1"/>
    <property type="molecule type" value="Genomic_DNA"/>
</dbReference>
<gene>
    <name evidence="2" type="ORF">ACFSQP_03150</name>
</gene>